<dbReference type="AlphaFoldDB" id="A0AAD3D0J5"/>
<keyword evidence="2" id="KW-1185">Reference proteome</keyword>
<dbReference type="Pfam" id="PF10294">
    <property type="entry name" value="Methyltransf_16"/>
    <property type="match status" value="1"/>
</dbReference>
<dbReference type="InterPro" id="IPR029063">
    <property type="entry name" value="SAM-dependent_MTases_sf"/>
</dbReference>
<dbReference type="SUPFAM" id="SSF53335">
    <property type="entry name" value="S-adenosyl-L-methionine-dependent methyltransferases"/>
    <property type="match status" value="1"/>
</dbReference>
<dbReference type="CDD" id="cd02440">
    <property type="entry name" value="AdoMet_MTases"/>
    <property type="match status" value="1"/>
</dbReference>
<evidence type="ECO:0000313" key="1">
    <source>
        <dbReference type="EMBL" id="GFH55453.1"/>
    </source>
</evidence>
<dbReference type="PANTHER" id="PTHR14614">
    <property type="entry name" value="HEPATOCELLULAR CARCINOMA-ASSOCIATED ANTIGEN"/>
    <property type="match status" value="1"/>
</dbReference>
<evidence type="ECO:0000313" key="2">
    <source>
        <dbReference type="Proteomes" id="UP001054902"/>
    </source>
</evidence>
<accession>A0AAD3D0J5</accession>
<dbReference type="InterPro" id="IPR019410">
    <property type="entry name" value="Methyltransf_16"/>
</dbReference>
<dbReference type="Proteomes" id="UP001054902">
    <property type="component" value="Unassembled WGS sequence"/>
</dbReference>
<comment type="caution">
    <text evidence="1">The sequence shown here is derived from an EMBL/GenBank/DDBJ whole genome shotgun (WGS) entry which is preliminary data.</text>
</comment>
<dbReference type="Gene3D" id="3.40.50.150">
    <property type="entry name" value="Vaccinia Virus protein VP39"/>
    <property type="match status" value="1"/>
</dbReference>
<sequence>MAVQDVTWKETNDEFVAQEITHDALDKQDTNNANDYNLEFDYEELDQKIVLREKSEANQSTGLALWTCSQVLTGFLLDNQEYVKDQTVLEIGAGLGLCGIVAHHLGAKQVLSTDGDVDVLNNLRHNIELNRLDRFRQEYNEYDGEEKKECDLDDSIEEGEASILSPQLIWNKNLDSFQEQYGKQSVMMGTDIFYFESSLEPGWKTIDKLLKPDGVFLLGFCPHSVSIEQVLDTARSYGFSYEKPNITGGVEEDEDFATSCSFGYHVFVFRRE</sequence>
<gene>
    <name evidence="1" type="ORF">CTEN210_11929</name>
</gene>
<reference evidence="1 2" key="1">
    <citation type="journal article" date="2021" name="Sci. Rep.">
        <title>The genome of the diatom Chaetoceros tenuissimus carries an ancient integrated fragment of an extant virus.</title>
        <authorList>
            <person name="Hongo Y."/>
            <person name="Kimura K."/>
            <person name="Takaki Y."/>
            <person name="Yoshida Y."/>
            <person name="Baba S."/>
            <person name="Kobayashi G."/>
            <person name="Nagasaki K."/>
            <person name="Hano T."/>
            <person name="Tomaru Y."/>
        </authorList>
    </citation>
    <scope>NUCLEOTIDE SEQUENCE [LARGE SCALE GENOMIC DNA]</scope>
    <source>
        <strain evidence="1 2">NIES-3715</strain>
    </source>
</reference>
<name>A0AAD3D0J5_9STRA</name>
<evidence type="ECO:0008006" key="3">
    <source>
        <dbReference type="Google" id="ProtNLM"/>
    </source>
</evidence>
<protein>
    <recommendedName>
        <fullName evidence="3">Calmodulin-lysine N-methyltransferase</fullName>
    </recommendedName>
</protein>
<organism evidence="1 2">
    <name type="scientific">Chaetoceros tenuissimus</name>
    <dbReference type="NCBI Taxonomy" id="426638"/>
    <lineage>
        <taxon>Eukaryota</taxon>
        <taxon>Sar</taxon>
        <taxon>Stramenopiles</taxon>
        <taxon>Ochrophyta</taxon>
        <taxon>Bacillariophyta</taxon>
        <taxon>Coscinodiscophyceae</taxon>
        <taxon>Chaetocerotophycidae</taxon>
        <taxon>Chaetocerotales</taxon>
        <taxon>Chaetocerotaceae</taxon>
        <taxon>Chaetoceros</taxon>
    </lineage>
</organism>
<proteinExistence type="predicted"/>
<dbReference type="EMBL" id="BLLK01000049">
    <property type="protein sequence ID" value="GFH55453.1"/>
    <property type="molecule type" value="Genomic_DNA"/>
</dbReference>
<dbReference type="PANTHER" id="PTHR14614:SF132">
    <property type="entry name" value="PROTEIN-LYSINE METHYLTRANSFERASE C42C1.13"/>
    <property type="match status" value="1"/>
</dbReference>